<dbReference type="InterPro" id="IPR013216">
    <property type="entry name" value="Methyltransf_11"/>
</dbReference>
<accession>A0A372EN97</accession>
<evidence type="ECO:0000313" key="3">
    <source>
        <dbReference type="Proteomes" id="UP000261931"/>
    </source>
</evidence>
<dbReference type="Gene3D" id="3.40.50.150">
    <property type="entry name" value="Vaccinia Virus protein VP39"/>
    <property type="match status" value="1"/>
</dbReference>
<keyword evidence="3" id="KW-1185">Reference proteome</keyword>
<dbReference type="GO" id="GO:0008757">
    <property type="term" value="F:S-adenosylmethionine-dependent methyltransferase activity"/>
    <property type="evidence" value="ECO:0007669"/>
    <property type="project" value="InterPro"/>
</dbReference>
<dbReference type="Proteomes" id="UP000261931">
    <property type="component" value="Unassembled WGS sequence"/>
</dbReference>
<evidence type="ECO:0000259" key="1">
    <source>
        <dbReference type="Pfam" id="PF08241"/>
    </source>
</evidence>
<sequence>MTEWFATPPGRYLLAWEQDRFDLAVADVFGFHALQLGVPELDALRANRMPQRWLALPEGDAPAIDGARVALVTDAAALPFPEASLDLVVLPHTLELSADPHQVLREVERVLVPEGRVVLTGFNPASLWGLRQARARALQRLGRGTRPYLPEAGEFIGPGRLRDWLRLLSFEIEAQHCGCYRPAVRTDKWLHRLRWMDRAGARWWPIFGAVHVTTAVKRVRGMRLLGPAWKPRRVPATAPVPLANRQRR</sequence>
<dbReference type="AlphaFoldDB" id="A0A372EN97"/>
<dbReference type="GO" id="GO:0032259">
    <property type="term" value="P:methylation"/>
    <property type="evidence" value="ECO:0007669"/>
    <property type="project" value="UniProtKB-KW"/>
</dbReference>
<comment type="caution">
    <text evidence="2">The sequence shown here is derived from an EMBL/GenBank/DDBJ whole genome shotgun (WGS) entry which is preliminary data.</text>
</comment>
<keyword evidence="2" id="KW-0808">Transferase</keyword>
<evidence type="ECO:0000313" key="2">
    <source>
        <dbReference type="EMBL" id="RFP81065.1"/>
    </source>
</evidence>
<name>A0A372EN97_9BURK</name>
<dbReference type="InterPro" id="IPR029063">
    <property type="entry name" value="SAM-dependent_MTases_sf"/>
</dbReference>
<dbReference type="SUPFAM" id="SSF53335">
    <property type="entry name" value="S-adenosyl-L-methionine-dependent methyltransferases"/>
    <property type="match status" value="1"/>
</dbReference>
<dbReference type="Pfam" id="PF08241">
    <property type="entry name" value="Methyltransf_11"/>
    <property type="match status" value="1"/>
</dbReference>
<keyword evidence="2" id="KW-0489">Methyltransferase</keyword>
<organism evidence="2 3">
    <name type="scientific">Hydrogenophaga borbori</name>
    <dbReference type="NCBI Taxonomy" id="2294117"/>
    <lineage>
        <taxon>Bacteria</taxon>
        <taxon>Pseudomonadati</taxon>
        <taxon>Pseudomonadota</taxon>
        <taxon>Betaproteobacteria</taxon>
        <taxon>Burkholderiales</taxon>
        <taxon>Comamonadaceae</taxon>
        <taxon>Hydrogenophaga</taxon>
    </lineage>
</organism>
<dbReference type="EMBL" id="QVLS01000002">
    <property type="protein sequence ID" value="RFP81065.1"/>
    <property type="molecule type" value="Genomic_DNA"/>
</dbReference>
<gene>
    <name evidence="2" type="ORF">DY262_04630</name>
</gene>
<protein>
    <submittedName>
        <fullName evidence="2">Methyltransferase domain-containing protein</fullName>
    </submittedName>
</protein>
<proteinExistence type="predicted"/>
<feature type="domain" description="Methyltransferase type 11" evidence="1">
    <location>
        <begin position="71"/>
        <end position="119"/>
    </location>
</feature>
<reference evidence="2 3" key="1">
    <citation type="submission" date="2018-08" db="EMBL/GenBank/DDBJ databases">
        <title>Hydrogenophaga sp. LA-38 isolated from sludge.</title>
        <authorList>
            <person name="Im W.-T."/>
        </authorList>
    </citation>
    <scope>NUCLEOTIDE SEQUENCE [LARGE SCALE GENOMIC DNA]</scope>
    <source>
        <strain evidence="2 3">LA-38</strain>
    </source>
</reference>